<protein>
    <submittedName>
        <fullName evidence="1">Ribonuclease Z</fullName>
    </submittedName>
</protein>
<sequence length="151" mass="17735">MKIIVCVDNQNGMMFNHRRQSQDRVLRKRIMELTGGKKLWMNAYSQKQFLQVNGNMPKEQEQSGQLGQSGQIQADEAFLEKAGPGEYCFVEDKDVVPYESRIEEVILCHWNRDYPADMYFKMDLGSWKLAETQEYAGSSHEKITEERYVRR</sequence>
<reference evidence="1 2" key="1">
    <citation type="submission" date="2020-08" db="EMBL/GenBank/DDBJ databases">
        <title>Genome public.</title>
        <authorList>
            <person name="Liu C."/>
            <person name="Sun Q."/>
        </authorList>
    </citation>
    <scope>NUCLEOTIDE SEQUENCE [LARGE SCALE GENOMIC DNA]</scope>
    <source>
        <strain evidence="1 2">BX14</strain>
    </source>
</reference>
<dbReference type="EMBL" id="JACOOW010000012">
    <property type="protein sequence ID" value="MBC5657334.1"/>
    <property type="molecule type" value="Genomic_DNA"/>
</dbReference>
<name>A0AAW3X3X2_9CLOT</name>
<keyword evidence="2" id="KW-1185">Reference proteome</keyword>
<accession>A0AAW3X3X2</accession>
<evidence type="ECO:0000313" key="2">
    <source>
        <dbReference type="Proteomes" id="UP000653904"/>
    </source>
</evidence>
<organism evidence="1 2">
    <name type="scientific">Clostridium segne</name>
    <dbReference type="NCBI Taxonomy" id="2763038"/>
    <lineage>
        <taxon>Bacteria</taxon>
        <taxon>Bacillati</taxon>
        <taxon>Bacillota</taxon>
        <taxon>Clostridia</taxon>
        <taxon>Eubacteriales</taxon>
        <taxon>Clostridiaceae</taxon>
        <taxon>Clostridium</taxon>
    </lineage>
</organism>
<dbReference type="AlphaFoldDB" id="A0AAW3X3X2"/>
<evidence type="ECO:0000313" key="1">
    <source>
        <dbReference type="EMBL" id="MBC5657334.1"/>
    </source>
</evidence>
<comment type="caution">
    <text evidence="1">The sequence shown here is derived from an EMBL/GenBank/DDBJ whole genome shotgun (WGS) entry which is preliminary data.</text>
</comment>
<dbReference type="RefSeq" id="WP_117796337.1">
    <property type="nucleotide sequence ID" value="NZ_JACOOW010000012.1"/>
</dbReference>
<gene>
    <name evidence="1" type="ORF">H8S19_09755</name>
</gene>
<dbReference type="Proteomes" id="UP000653904">
    <property type="component" value="Unassembled WGS sequence"/>
</dbReference>
<proteinExistence type="predicted"/>